<dbReference type="Proteomes" id="UP000036987">
    <property type="component" value="Unassembled WGS sequence"/>
</dbReference>
<dbReference type="OrthoDB" id="776176at2759"/>
<protein>
    <submittedName>
        <fullName evidence="2">Uncharacterized protein</fullName>
    </submittedName>
</protein>
<dbReference type="Pfam" id="PF12609">
    <property type="entry name" value="DUF3774"/>
    <property type="match status" value="1"/>
</dbReference>
<comment type="caution">
    <text evidence="2">The sequence shown here is derived from an EMBL/GenBank/DDBJ whole genome shotgun (WGS) entry which is preliminary data.</text>
</comment>
<dbReference type="AlphaFoldDB" id="A0A0K9PDM0"/>
<accession>A0A0K9PDM0</accession>
<dbReference type="EMBL" id="LFYR01000930">
    <property type="protein sequence ID" value="KMZ67133.1"/>
    <property type="molecule type" value="Genomic_DNA"/>
</dbReference>
<keyword evidence="3" id="KW-1185">Reference proteome</keyword>
<gene>
    <name evidence="2" type="ORF">ZOSMA_278G00190</name>
</gene>
<evidence type="ECO:0000313" key="2">
    <source>
        <dbReference type="EMBL" id="KMZ67133.1"/>
    </source>
</evidence>
<feature type="compositionally biased region" description="Basic and acidic residues" evidence="1">
    <location>
        <begin position="72"/>
        <end position="81"/>
    </location>
</feature>
<evidence type="ECO:0000313" key="3">
    <source>
        <dbReference type="Proteomes" id="UP000036987"/>
    </source>
</evidence>
<organism evidence="2 3">
    <name type="scientific">Zostera marina</name>
    <name type="common">Eelgrass</name>
    <dbReference type="NCBI Taxonomy" id="29655"/>
    <lineage>
        <taxon>Eukaryota</taxon>
        <taxon>Viridiplantae</taxon>
        <taxon>Streptophyta</taxon>
        <taxon>Embryophyta</taxon>
        <taxon>Tracheophyta</taxon>
        <taxon>Spermatophyta</taxon>
        <taxon>Magnoliopsida</taxon>
        <taxon>Liliopsida</taxon>
        <taxon>Zosteraceae</taxon>
        <taxon>Zostera</taxon>
    </lineage>
</organism>
<feature type="region of interest" description="Disordered" evidence="1">
    <location>
        <begin position="32"/>
        <end position="81"/>
    </location>
</feature>
<reference evidence="3" key="1">
    <citation type="journal article" date="2016" name="Nature">
        <title>The genome of the seagrass Zostera marina reveals angiosperm adaptation to the sea.</title>
        <authorList>
            <person name="Olsen J.L."/>
            <person name="Rouze P."/>
            <person name="Verhelst B."/>
            <person name="Lin Y.-C."/>
            <person name="Bayer T."/>
            <person name="Collen J."/>
            <person name="Dattolo E."/>
            <person name="De Paoli E."/>
            <person name="Dittami S."/>
            <person name="Maumus F."/>
            <person name="Michel G."/>
            <person name="Kersting A."/>
            <person name="Lauritano C."/>
            <person name="Lohaus R."/>
            <person name="Toepel M."/>
            <person name="Tonon T."/>
            <person name="Vanneste K."/>
            <person name="Amirebrahimi M."/>
            <person name="Brakel J."/>
            <person name="Bostroem C."/>
            <person name="Chovatia M."/>
            <person name="Grimwood J."/>
            <person name="Jenkins J.W."/>
            <person name="Jueterbock A."/>
            <person name="Mraz A."/>
            <person name="Stam W.T."/>
            <person name="Tice H."/>
            <person name="Bornberg-Bauer E."/>
            <person name="Green P.J."/>
            <person name="Pearson G.A."/>
            <person name="Procaccini G."/>
            <person name="Duarte C.M."/>
            <person name="Schmutz J."/>
            <person name="Reusch T.B.H."/>
            <person name="Van de Peer Y."/>
        </authorList>
    </citation>
    <scope>NUCLEOTIDE SEQUENCE [LARGE SCALE GENOMIC DNA]</scope>
    <source>
        <strain evidence="3">cv. Finnish</strain>
    </source>
</reference>
<dbReference type="OMA" id="SAYMNAK"/>
<evidence type="ECO:0000256" key="1">
    <source>
        <dbReference type="SAM" id="MobiDB-lite"/>
    </source>
</evidence>
<proteinExistence type="predicted"/>
<dbReference type="InterPro" id="IPR022251">
    <property type="entry name" value="DUF3774_wound-induced"/>
</dbReference>
<name>A0A0K9PDM0_ZOSMR</name>
<sequence>MSLRYASKLVIQGGSRVAQEIKDPVSKSLKDTAVANTSSSSAVSASTPSSSRQIRRKIKKSTAVTKNCAASEENRRRSGEESFRTVIYLSCWGPN</sequence>
<feature type="compositionally biased region" description="Low complexity" evidence="1">
    <location>
        <begin position="32"/>
        <end position="51"/>
    </location>
</feature>